<proteinExistence type="predicted"/>
<accession>A0A2T0FGR2</accession>
<reference evidence="3 4" key="1">
    <citation type="submission" date="2017-04" db="EMBL/GenBank/DDBJ databases">
        <title>Genome sequencing of [Candida] sorbophila.</title>
        <authorList>
            <person name="Ahn J.O."/>
        </authorList>
    </citation>
    <scope>NUCLEOTIDE SEQUENCE [LARGE SCALE GENOMIC DNA]</scope>
    <source>
        <strain evidence="3 4">DS02</strain>
    </source>
</reference>
<dbReference type="EMBL" id="NDIQ01000015">
    <property type="protein sequence ID" value="PRT54181.1"/>
    <property type="molecule type" value="Genomic_DNA"/>
</dbReference>
<keyword evidence="4" id="KW-1185">Reference proteome</keyword>
<dbReference type="Pfam" id="PF12068">
    <property type="entry name" value="PH_RBD"/>
    <property type="match status" value="1"/>
</dbReference>
<gene>
    <name evidence="3" type="ORF">B9G98_01801</name>
</gene>
<evidence type="ECO:0000256" key="1">
    <source>
        <dbReference type="ARBA" id="ARBA00022468"/>
    </source>
</evidence>
<dbReference type="GeneID" id="36515549"/>
<evidence type="ECO:0000259" key="2">
    <source>
        <dbReference type="Pfam" id="PF12068"/>
    </source>
</evidence>
<organism evidence="3 4">
    <name type="scientific">Wickerhamiella sorbophila</name>
    <dbReference type="NCBI Taxonomy" id="45607"/>
    <lineage>
        <taxon>Eukaryota</taxon>
        <taxon>Fungi</taxon>
        <taxon>Dikarya</taxon>
        <taxon>Ascomycota</taxon>
        <taxon>Saccharomycotina</taxon>
        <taxon>Dipodascomycetes</taxon>
        <taxon>Dipodascales</taxon>
        <taxon>Trichomonascaceae</taxon>
        <taxon>Wickerhamiella</taxon>
    </lineage>
</organism>
<comment type="caution">
    <text evidence="3">The sequence shown here is derived from an EMBL/GenBank/DDBJ whole genome shotgun (WGS) entry which is preliminary data.</text>
</comment>
<keyword evidence="1" id="KW-0343">GTPase activation</keyword>
<dbReference type="STRING" id="45607.A0A2T0FGR2"/>
<protein>
    <recommendedName>
        <fullName evidence="2">Small G protein signalling modulator 1/2 Rab-binding domain-containing protein</fullName>
    </recommendedName>
</protein>
<evidence type="ECO:0000313" key="3">
    <source>
        <dbReference type="EMBL" id="PRT54181.1"/>
    </source>
</evidence>
<dbReference type="Proteomes" id="UP000238350">
    <property type="component" value="Unassembled WGS sequence"/>
</dbReference>
<dbReference type="RefSeq" id="XP_024664126.1">
    <property type="nucleotide sequence ID" value="XM_024808358.1"/>
</dbReference>
<dbReference type="GO" id="GO:0005096">
    <property type="term" value="F:GTPase activator activity"/>
    <property type="evidence" value="ECO:0007669"/>
    <property type="project" value="UniProtKB-KW"/>
</dbReference>
<evidence type="ECO:0000313" key="4">
    <source>
        <dbReference type="Proteomes" id="UP000238350"/>
    </source>
</evidence>
<dbReference type="AlphaFoldDB" id="A0A2T0FGR2"/>
<sequence>MDTSKDNIAGYLALIRPDGASDLDILLSWVPEYLIRQSKDDFDNYVQVDLDPESGAISETSRVMVSPPPLNARSSHAFSIAVKDLFSIQVRQPSLGWWWGSLLFYTRTQVTLPALFFHDLESESTVNEQKRNCESFEPFSDSGDLYWGGQSFLKELRKYVKLVDATVERGLLL</sequence>
<dbReference type="InterPro" id="IPR021935">
    <property type="entry name" value="SGSM1/2_RBD"/>
</dbReference>
<feature type="non-terminal residue" evidence="3">
    <location>
        <position position="173"/>
    </location>
</feature>
<name>A0A2T0FGR2_9ASCO</name>
<dbReference type="OrthoDB" id="10264062at2759"/>
<feature type="domain" description="Small G protein signalling modulator 1/2 Rab-binding" evidence="2">
    <location>
        <begin position="5"/>
        <end position="119"/>
    </location>
</feature>